<sequence>MSIKKISQEDMTELFADMAQNAPWDSSKPLLWGYFFADQAKAKLEQAAPLLVAKGYRVVGLFDSAAQADGTPAQSWLHVEKVEKHDAASLHARNQEFYRFAEEQQIETYDGMDVGPAV</sequence>
<dbReference type="RefSeq" id="WP_093387926.1">
    <property type="nucleotide sequence ID" value="NZ_FOTW01000011.1"/>
</dbReference>
<protein>
    <submittedName>
        <fullName evidence="2">Regulator of ribonuclease activity B</fullName>
    </submittedName>
</protein>
<dbReference type="EMBL" id="FOTW01000011">
    <property type="protein sequence ID" value="SFM04985.1"/>
    <property type="molecule type" value="Genomic_DNA"/>
</dbReference>
<dbReference type="STRING" id="758825.SAMN02982985_02532"/>
<dbReference type="Proteomes" id="UP000199470">
    <property type="component" value="Unassembled WGS sequence"/>
</dbReference>
<dbReference type="InterPro" id="IPR009671">
    <property type="entry name" value="RraB_dom"/>
</dbReference>
<organism evidence="2 3">
    <name type="scientific">Rugamonas rubra</name>
    <dbReference type="NCBI Taxonomy" id="758825"/>
    <lineage>
        <taxon>Bacteria</taxon>
        <taxon>Pseudomonadati</taxon>
        <taxon>Pseudomonadota</taxon>
        <taxon>Betaproteobacteria</taxon>
        <taxon>Burkholderiales</taxon>
        <taxon>Oxalobacteraceae</taxon>
        <taxon>Telluria group</taxon>
        <taxon>Rugamonas</taxon>
    </lineage>
</organism>
<reference evidence="2 3" key="1">
    <citation type="submission" date="2016-10" db="EMBL/GenBank/DDBJ databases">
        <authorList>
            <person name="de Groot N.N."/>
        </authorList>
    </citation>
    <scope>NUCLEOTIDE SEQUENCE [LARGE SCALE GENOMIC DNA]</scope>
    <source>
        <strain evidence="2 3">ATCC 43154</strain>
    </source>
</reference>
<name>A0A1I4MPN6_9BURK</name>
<keyword evidence="3" id="KW-1185">Reference proteome</keyword>
<gene>
    <name evidence="2" type="ORF">SAMN02982985_02532</name>
</gene>
<evidence type="ECO:0000259" key="1">
    <source>
        <dbReference type="Pfam" id="PF06877"/>
    </source>
</evidence>
<evidence type="ECO:0000313" key="3">
    <source>
        <dbReference type="Proteomes" id="UP000199470"/>
    </source>
</evidence>
<evidence type="ECO:0000313" key="2">
    <source>
        <dbReference type="EMBL" id="SFM04985.1"/>
    </source>
</evidence>
<accession>A0A1I4MPN6</accession>
<feature type="domain" description="Regulator of ribonuclease activity B" evidence="1">
    <location>
        <begin position="13"/>
        <end position="114"/>
    </location>
</feature>
<dbReference type="AlphaFoldDB" id="A0A1I4MPN6"/>
<proteinExistence type="predicted"/>
<dbReference type="OrthoDB" id="894113at2"/>
<dbReference type="Pfam" id="PF06877">
    <property type="entry name" value="RraB"/>
    <property type="match status" value="1"/>
</dbReference>